<sequence>MAPYHAFPKAMHAQEVTLAVDVEHSETDLDLHQDGVQIDLVGYISGLSEGRIPLSNNYRKLSTKFAMLLLVFNIAALSSNPQWKLRGMASKRSLTQVIVSVRRLLHNQTQIPPIVLYIKVPPPRRL</sequence>
<dbReference type="HOGENOM" id="CLU_1981716_0_0_1"/>
<keyword evidence="2" id="KW-1185">Reference proteome</keyword>
<comment type="caution">
    <text evidence="1">The sequence shown here is derived from an EMBL/GenBank/DDBJ whole genome shotgun (WGS) entry which is preliminary data.</text>
</comment>
<proteinExistence type="predicted"/>
<dbReference type="RefSeq" id="XP_009259271.1">
    <property type="nucleotide sequence ID" value="XM_009260996.1"/>
</dbReference>
<name>K3VD69_FUSPC</name>
<dbReference type="AlphaFoldDB" id="K3VD69"/>
<evidence type="ECO:0000313" key="2">
    <source>
        <dbReference type="Proteomes" id="UP000007978"/>
    </source>
</evidence>
<gene>
    <name evidence="1" type="ORF">FPSE_07878</name>
</gene>
<organism evidence="1 2">
    <name type="scientific">Fusarium pseudograminearum (strain CS3096)</name>
    <name type="common">Wheat and barley crown-rot fungus</name>
    <dbReference type="NCBI Taxonomy" id="1028729"/>
    <lineage>
        <taxon>Eukaryota</taxon>
        <taxon>Fungi</taxon>
        <taxon>Dikarya</taxon>
        <taxon>Ascomycota</taxon>
        <taxon>Pezizomycotina</taxon>
        <taxon>Sordariomycetes</taxon>
        <taxon>Hypocreomycetidae</taxon>
        <taxon>Hypocreales</taxon>
        <taxon>Nectriaceae</taxon>
        <taxon>Fusarium</taxon>
    </lineage>
</organism>
<accession>K3VD69</accession>
<reference evidence="1 2" key="1">
    <citation type="journal article" date="2012" name="PLoS Pathog.">
        <title>Comparative pathogenomics reveals horizontally acquired novel virulence genes in fungi infecting cereal hosts.</title>
        <authorList>
            <person name="Gardiner D.M."/>
            <person name="McDonald M.C."/>
            <person name="Covarelli L."/>
            <person name="Solomon P.S."/>
            <person name="Rusu A.G."/>
            <person name="Marshall M."/>
            <person name="Kazan K."/>
            <person name="Chakraborty S."/>
            <person name="McDonald B.A."/>
            <person name="Manners J.M."/>
        </authorList>
    </citation>
    <scope>NUCLEOTIDE SEQUENCE [LARGE SCALE GENOMIC DNA]</scope>
    <source>
        <strain evidence="1 2">CS3096</strain>
    </source>
</reference>
<dbReference type="EMBL" id="AFNW01000278">
    <property type="protein sequence ID" value="EKJ71942.1"/>
    <property type="molecule type" value="Genomic_DNA"/>
</dbReference>
<protein>
    <submittedName>
        <fullName evidence="1">Uncharacterized protein</fullName>
    </submittedName>
</protein>
<dbReference type="Proteomes" id="UP000007978">
    <property type="component" value="Chromosome 2"/>
</dbReference>
<dbReference type="GeneID" id="20366496"/>
<dbReference type="KEGG" id="fpu:FPSE_07878"/>
<evidence type="ECO:0000313" key="1">
    <source>
        <dbReference type="EMBL" id="EKJ71942.1"/>
    </source>
</evidence>